<dbReference type="OrthoDB" id="9809720at2"/>
<feature type="domain" description="Cytochrome c" evidence="6">
    <location>
        <begin position="575"/>
        <end position="679"/>
    </location>
</feature>
<proteinExistence type="predicted"/>
<dbReference type="EMBL" id="CP029343">
    <property type="protein sequence ID" value="AWL06689.1"/>
    <property type="molecule type" value="Genomic_DNA"/>
</dbReference>
<dbReference type="SMART" id="SM01008">
    <property type="entry name" value="Ald_Xan_dh_C"/>
    <property type="match status" value="1"/>
</dbReference>
<keyword evidence="2 4" id="KW-0479">Metal-binding</keyword>
<keyword evidence="8" id="KW-1185">Reference proteome</keyword>
<dbReference type="Proteomes" id="UP000245820">
    <property type="component" value="Chromosome"/>
</dbReference>
<keyword evidence="1 4" id="KW-0349">Heme</keyword>
<protein>
    <recommendedName>
        <fullName evidence="6">Cytochrome c domain-containing protein</fullName>
    </recommendedName>
</protein>
<sequence length="970" mass="102222">MPSVAEPVPVSGALPGLHARLILPPVLDWNGERYCGARLQRIDTAAALSRPGVREVFVRRHLVAVIAESDEAARAARPLARIRWRYAPPGDGLPQQRQRKVLLQRGMDAGDAPDLLTAQYRWQGAPAASGAATLTILARPMGPGVCVDLPYGNPGQIGPALAVLLQLPPDLVQVRSPRPPQSDQEARDAANGAGVAALLSLHCRAALSLVLESGIDAGQPTLLQAGARVGVGAGRLERYRLNLVQARPAPPLAWLLTERPHPIDDADIAPLDALQPPYAWDAVEISSSGDGAATPAAAAVFAQESFFDEVARHGGHDPVAYRLAHLPDPTGARLIRLVSQAAAWQARGARSPSPSPGPVMHGRGFAYASTIEQAPQPVQSWSAWVAEVAYDPASGELSVTRAIAGHDVQDAAADAALPPAARRALDEQAREAMARLIAPDAGVDAWANNDARVPPGAITTHRPSVPDTPREAASLPSPEVQLKAGGAFTLPAAAAVANAIFDATGVRLREAPFSGAQVRLALAERAAPPAKRRWRTAGWLGGAAAALGATLSLALPWRPAIAPIPPPDPNLYSAATIERGRLVALAGDCMVCHTAPGGGIPNAGGHALDTPFGTIYTTNITPDPATGIGNWSYAAFERAMREGVHRDGRNLYPAFPYTAYAKMTEPDMQALYAYLMAQPAVESKVPESSLRFPFNLRPLLSGWKLLFHKPEVYQPDPDRSVMWNRGAYLVEGAGHCAACHSPRNALGAEKKGLYHLSGGVVDGWDAPSLTASSKSPQPWTEDELFAYLRTGFSARHGVAAGPMAPVVSELGQLPAEDVRAIAHYIASLGRPPAARATAADRPEPAPAPVPAAAGAPQSIDTASGKRLFTGACAACHIEGSGPALFGVRPSLKVNTNVHADTPDNLVKVILHGIPEPANADLGYMPGFANSLSDAQVRDLLHYLRTTFAPDKPAWTDVEERVAAGRRQPKH</sequence>
<dbReference type="PANTHER" id="PTHR35008">
    <property type="entry name" value="BLL4482 PROTEIN-RELATED"/>
    <property type="match status" value="1"/>
</dbReference>
<dbReference type="GO" id="GO:0046872">
    <property type="term" value="F:metal ion binding"/>
    <property type="evidence" value="ECO:0007669"/>
    <property type="project" value="UniProtKB-KW"/>
</dbReference>
<dbReference type="Gene3D" id="1.10.760.10">
    <property type="entry name" value="Cytochrome c-like domain"/>
    <property type="match status" value="3"/>
</dbReference>
<evidence type="ECO:0000256" key="4">
    <source>
        <dbReference type="PROSITE-ProRule" id="PRU00433"/>
    </source>
</evidence>
<feature type="domain" description="Cytochrome c" evidence="6">
    <location>
        <begin position="721"/>
        <end position="829"/>
    </location>
</feature>
<accession>A0A2S2DNM8</accession>
<dbReference type="SUPFAM" id="SSF46626">
    <property type="entry name" value="Cytochrome c"/>
    <property type="match status" value="3"/>
</dbReference>
<dbReference type="Gene3D" id="3.30.365.10">
    <property type="entry name" value="Aldehyde oxidase/xanthine dehydrogenase, molybdopterin binding domain"/>
    <property type="match status" value="1"/>
</dbReference>
<dbReference type="InterPro" id="IPR037165">
    <property type="entry name" value="AldOxase/xan_DH_Mopterin-bd_sf"/>
</dbReference>
<dbReference type="InterPro" id="IPR051459">
    <property type="entry name" value="Cytochrome_c-type_DH"/>
</dbReference>
<evidence type="ECO:0000313" key="7">
    <source>
        <dbReference type="EMBL" id="AWL06689.1"/>
    </source>
</evidence>
<evidence type="ECO:0000313" key="8">
    <source>
        <dbReference type="Proteomes" id="UP000245820"/>
    </source>
</evidence>
<evidence type="ECO:0000259" key="6">
    <source>
        <dbReference type="PROSITE" id="PS51007"/>
    </source>
</evidence>
<dbReference type="InterPro" id="IPR000674">
    <property type="entry name" value="Ald_Oxase/Xan_DH_a/b"/>
</dbReference>
<dbReference type="GO" id="GO:0020037">
    <property type="term" value="F:heme binding"/>
    <property type="evidence" value="ECO:0007669"/>
    <property type="project" value="InterPro"/>
</dbReference>
<dbReference type="KEGG" id="mtim:DIR46_21135"/>
<evidence type="ECO:0000256" key="2">
    <source>
        <dbReference type="ARBA" id="ARBA00022723"/>
    </source>
</evidence>
<dbReference type="InterPro" id="IPR009056">
    <property type="entry name" value="Cyt_c-like_dom"/>
</dbReference>
<feature type="region of interest" description="Disordered" evidence="5">
    <location>
        <begin position="833"/>
        <end position="856"/>
    </location>
</feature>
<dbReference type="RefSeq" id="WP_109346997.1">
    <property type="nucleotide sequence ID" value="NZ_CP029343.1"/>
</dbReference>
<dbReference type="PANTHER" id="PTHR35008:SF8">
    <property type="entry name" value="ALCOHOL DEHYDROGENASE CYTOCHROME C SUBUNIT"/>
    <property type="match status" value="1"/>
</dbReference>
<dbReference type="InterPro" id="IPR036856">
    <property type="entry name" value="Ald_Oxase/Xan_DH_a/b_sf"/>
</dbReference>
<dbReference type="SUPFAM" id="SSF54665">
    <property type="entry name" value="CO dehydrogenase molybdoprotein N-domain-like"/>
    <property type="match status" value="1"/>
</dbReference>
<name>A0A2S2DNM8_9BURK</name>
<dbReference type="AlphaFoldDB" id="A0A2S2DNM8"/>
<reference evidence="7 8" key="1">
    <citation type="submission" date="2018-05" db="EMBL/GenBank/DDBJ databases">
        <title>Complete genome sequence of Massilia oculi sp. nov. CCUG 43427T (=DSM 26321T), the type strain of M. oculi, and comparison with genome sequences of other Massilia strains.</title>
        <authorList>
            <person name="Zhu B."/>
        </authorList>
    </citation>
    <scope>NUCLEOTIDE SEQUENCE [LARGE SCALE GENOMIC DNA]</scope>
    <source>
        <strain evidence="7 8">CCUG 43427</strain>
    </source>
</reference>
<dbReference type="InterPro" id="IPR036909">
    <property type="entry name" value="Cyt_c-like_dom_sf"/>
</dbReference>
<dbReference type="Pfam" id="PF13442">
    <property type="entry name" value="Cytochrome_CBB3"/>
    <property type="match status" value="1"/>
</dbReference>
<evidence type="ECO:0000256" key="5">
    <source>
        <dbReference type="SAM" id="MobiDB-lite"/>
    </source>
</evidence>
<keyword evidence="3 4" id="KW-0408">Iron</keyword>
<evidence type="ECO:0000256" key="1">
    <source>
        <dbReference type="ARBA" id="ARBA00022617"/>
    </source>
</evidence>
<evidence type="ECO:0000256" key="3">
    <source>
        <dbReference type="ARBA" id="ARBA00023004"/>
    </source>
</evidence>
<feature type="domain" description="Cytochrome c" evidence="6">
    <location>
        <begin position="859"/>
        <end position="947"/>
    </location>
</feature>
<feature type="region of interest" description="Disordered" evidence="5">
    <location>
        <begin position="457"/>
        <end position="476"/>
    </location>
</feature>
<dbReference type="Pfam" id="PF00034">
    <property type="entry name" value="Cytochrom_C"/>
    <property type="match status" value="2"/>
</dbReference>
<dbReference type="GO" id="GO:0009055">
    <property type="term" value="F:electron transfer activity"/>
    <property type="evidence" value="ECO:0007669"/>
    <property type="project" value="InterPro"/>
</dbReference>
<dbReference type="PROSITE" id="PS51007">
    <property type="entry name" value="CYTC"/>
    <property type="match status" value="3"/>
</dbReference>
<organism evidence="7 8">
    <name type="scientific">Massilia oculi</name>
    <dbReference type="NCBI Taxonomy" id="945844"/>
    <lineage>
        <taxon>Bacteria</taxon>
        <taxon>Pseudomonadati</taxon>
        <taxon>Pseudomonadota</taxon>
        <taxon>Betaproteobacteria</taxon>
        <taxon>Burkholderiales</taxon>
        <taxon>Oxalobacteraceae</taxon>
        <taxon>Telluria group</taxon>
        <taxon>Massilia</taxon>
    </lineage>
</organism>
<dbReference type="SUPFAM" id="SSF56003">
    <property type="entry name" value="Molybdenum cofactor-binding domain"/>
    <property type="match status" value="1"/>
</dbReference>
<gene>
    <name evidence="7" type="ORF">DIR46_21135</name>
</gene>
<dbReference type="GO" id="GO:0016491">
    <property type="term" value="F:oxidoreductase activity"/>
    <property type="evidence" value="ECO:0007669"/>
    <property type="project" value="InterPro"/>
</dbReference>